<dbReference type="AlphaFoldDB" id="A0A7I8WB31"/>
<keyword evidence="5 6" id="KW-0539">Nucleus</keyword>
<dbReference type="OrthoDB" id="10044050at2759"/>
<dbReference type="GO" id="GO:0045944">
    <property type="term" value="P:positive regulation of transcription by RNA polymerase II"/>
    <property type="evidence" value="ECO:0007669"/>
    <property type="project" value="TreeGrafter"/>
</dbReference>
<comment type="subcellular location">
    <subcellularLocation>
        <location evidence="1 6">Nucleus</location>
    </subcellularLocation>
</comment>
<sequence length="196" mass="22291">MSFQHRQDSSGTLKTTIQLGRVPSIVQSFHLMKDLPEPSEKNGSTNLMAYYNLEHSLNKLSGKKLKEELSSFLPNLPGKIDTKGNEDNSSLRSLIDKPPITGKEFHPLAGSQLLGFRLQPGPLPDHCKVIASTFFATKTHKRKRETSPFKHYLAMDPRTAELQPSKPKKERKRDGEKKKKKKKDKKKKDKENEDRG</sequence>
<comment type="caution">
    <text evidence="8">The sequence shown here is derived from an EMBL/GenBank/DDBJ whole genome shotgun (WGS) entry which is preliminary data.</text>
</comment>
<dbReference type="Proteomes" id="UP000549394">
    <property type="component" value="Unassembled WGS sequence"/>
</dbReference>
<evidence type="ECO:0000256" key="3">
    <source>
        <dbReference type="ARBA" id="ARBA00023015"/>
    </source>
</evidence>
<dbReference type="GO" id="GO:0003712">
    <property type="term" value="F:transcription coregulator activity"/>
    <property type="evidence" value="ECO:0007669"/>
    <property type="project" value="InterPro"/>
</dbReference>
<organism evidence="8 9">
    <name type="scientific">Dimorphilus gyrociliatus</name>
    <dbReference type="NCBI Taxonomy" id="2664684"/>
    <lineage>
        <taxon>Eukaryota</taxon>
        <taxon>Metazoa</taxon>
        <taxon>Spiralia</taxon>
        <taxon>Lophotrochozoa</taxon>
        <taxon>Annelida</taxon>
        <taxon>Polychaeta</taxon>
        <taxon>Polychaeta incertae sedis</taxon>
        <taxon>Dinophilidae</taxon>
        <taxon>Dimorphilus</taxon>
    </lineage>
</organism>
<reference evidence="8 9" key="1">
    <citation type="submission" date="2020-08" db="EMBL/GenBank/DDBJ databases">
        <authorList>
            <person name="Hejnol A."/>
        </authorList>
    </citation>
    <scope>NUCLEOTIDE SEQUENCE [LARGE SCALE GENOMIC DNA]</scope>
</reference>
<comment type="similarity">
    <text evidence="2 6">Belongs to the Mediator complex subunit 19 family.</text>
</comment>
<keyword evidence="9" id="KW-1185">Reference proteome</keyword>
<dbReference type="Pfam" id="PF10278">
    <property type="entry name" value="Med19"/>
    <property type="match status" value="1"/>
</dbReference>
<evidence type="ECO:0000256" key="7">
    <source>
        <dbReference type="SAM" id="MobiDB-lite"/>
    </source>
</evidence>
<proteinExistence type="inferred from homology"/>
<evidence type="ECO:0000313" key="8">
    <source>
        <dbReference type="EMBL" id="CAD5125339.1"/>
    </source>
</evidence>
<comment type="subunit">
    <text evidence="6">Component of the Mediator complex.</text>
</comment>
<evidence type="ECO:0000256" key="5">
    <source>
        <dbReference type="ARBA" id="ARBA00023242"/>
    </source>
</evidence>
<keyword evidence="4 6" id="KW-0804">Transcription</keyword>
<evidence type="ECO:0000313" key="9">
    <source>
        <dbReference type="Proteomes" id="UP000549394"/>
    </source>
</evidence>
<dbReference type="PANTHER" id="PTHR22536:SF1">
    <property type="entry name" value="MEDIATOR OF RNA POLYMERASE II TRANSCRIPTION SUBUNIT 19"/>
    <property type="match status" value="1"/>
</dbReference>
<protein>
    <recommendedName>
        <fullName evidence="6">Mediator of RNA polymerase II transcription subunit 19</fullName>
    </recommendedName>
    <alternativeName>
        <fullName evidence="6">Mediator complex subunit 19</fullName>
    </alternativeName>
</protein>
<feature type="compositionally biased region" description="Basic residues" evidence="7">
    <location>
        <begin position="178"/>
        <end position="188"/>
    </location>
</feature>
<name>A0A7I8WB31_9ANNE</name>
<feature type="region of interest" description="Disordered" evidence="7">
    <location>
        <begin position="139"/>
        <end position="196"/>
    </location>
</feature>
<gene>
    <name evidence="6" type="primary">MED19</name>
    <name evidence="8" type="ORF">DGYR_LOCUS12723</name>
</gene>
<dbReference type="InterPro" id="IPR019403">
    <property type="entry name" value="Mediator_Med19_met"/>
</dbReference>
<evidence type="ECO:0000256" key="2">
    <source>
        <dbReference type="ARBA" id="ARBA00009259"/>
    </source>
</evidence>
<keyword evidence="3 6" id="KW-0805">Transcription regulation</keyword>
<dbReference type="EMBL" id="CAJFCJ010000026">
    <property type="protein sequence ID" value="CAD5125339.1"/>
    <property type="molecule type" value="Genomic_DNA"/>
</dbReference>
<comment type="function">
    <text evidence="6">Component of the Mediator complex, a coactivator involved in the regulated transcription of nearly all RNA polymerase II-dependent genes. Mediator functions as a bridge to convey information from gene-specific regulatory proteins to the basal RNA polymerase II transcription machinery. Mediator is recruited to promoters by direct interactions with regulatory proteins and serves as a scaffold for the assembly of a functional preinitiation complex with RNA polymerase II and the general transcription factors.</text>
</comment>
<dbReference type="PANTHER" id="PTHR22536">
    <property type="entry name" value="LUNG CANCER METASTASIS-RELATED LCMR1 PROTEIN"/>
    <property type="match status" value="1"/>
</dbReference>
<evidence type="ECO:0000256" key="4">
    <source>
        <dbReference type="ARBA" id="ARBA00023163"/>
    </source>
</evidence>
<evidence type="ECO:0000256" key="1">
    <source>
        <dbReference type="ARBA" id="ARBA00004123"/>
    </source>
</evidence>
<accession>A0A7I8WB31</accession>
<dbReference type="GO" id="GO:0016592">
    <property type="term" value="C:mediator complex"/>
    <property type="evidence" value="ECO:0007669"/>
    <property type="project" value="InterPro"/>
</dbReference>
<keyword evidence="6" id="KW-0010">Activator</keyword>
<evidence type="ECO:0000256" key="6">
    <source>
        <dbReference type="RuleBase" id="RU364151"/>
    </source>
</evidence>